<evidence type="ECO:0000313" key="2">
    <source>
        <dbReference type="EMBL" id="GEU45368.1"/>
    </source>
</evidence>
<proteinExistence type="predicted"/>
<evidence type="ECO:0000256" key="1">
    <source>
        <dbReference type="SAM" id="MobiDB-lite"/>
    </source>
</evidence>
<name>A0A6L2K7K6_TANCI</name>
<dbReference type="EMBL" id="BKCJ010001975">
    <property type="protein sequence ID" value="GEU45368.1"/>
    <property type="molecule type" value="Genomic_DNA"/>
</dbReference>
<reference evidence="2" key="1">
    <citation type="journal article" date="2019" name="Sci. Rep.">
        <title>Draft genome of Tanacetum cinerariifolium, the natural source of mosquito coil.</title>
        <authorList>
            <person name="Yamashiro T."/>
            <person name="Shiraishi A."/>
            <person name="Satake H."/>
            <person name="Nakayama K."/>
        </authorList>
    </citation>
    <scope>NUCLEOTIDE SEQUENCE</scope>
</reference>
<accession>A0A6L2K7K6</accession>
<dbReference type="AlphaFoldDB" id="A0A6L2K7K6"/>
<organism evidence="2">
    <name type="scientific">Tanacetum cinerariifolium</name>
    <name type="common">Dalmatian daisy</name>
    <name type="synonym">Chrysanthemum cinerariifolium</name>
    <dbReference type="NCBI Taxonomy" id="118510"/>
    <lineage>
        <taxon>Eukaryota</taxon>
        <taxon>Viridiplantae</taxon>
        <taxon>Streptophyta</taxon>
        <taxon>Embryophyta</taxon>
        <taxon>Tracheophyta</taxon>
        <taxon>Spermatophyta</taxon>
        <taxon>Magnoliopsida</taxon>
        <taxon>eudicotyledons</taxon>
        <taxon>Gunneridae</taxon>
        <taxon>Pentapetalae</taxon>
        <taxon>asterids</taxon>
        <taxon>campanulids</taxon>
        <taxon>Asterales</taxon>
        <taxon>Asteraceae</taxon>
        <taxon>Asteroideae</taxon>
        <taxon>Anthemideae</taxon>
        <taxon>Anthemidinae</taxon>
        <taxon>Tanacetum</taxon>
    </lineage>
</organism>
<sequence>MLSTSISPINELGISSVARVCVRVSDKKASRRGPELLWWIKRLSLDGILELMVALEIFDQYGRTHVRLLPSLRAYIKTPCGLRSLNTVSTQHLSEGKERHPMPVGEDEEVWNCHQGFGSHLGNESSSDNPRERKRQTGFGWQPGIV</sequence>
<protein>
    <submittedName>
        <fullName evidence="2">Uncharacterized protein</fullName>
    </submittedName>
</protein>
<comment type="caution">
    <text evidence="2">The sequence shown here is derived from an EMBL/GenBank/DDBJ whole genome shotgun (WGS) entry which is preliminary data.</text>
</comment>
<gene>
    <name evidence="2" type="ORF">Tci_017346</name>
</gene>
<feature type="region of interest" description="Disordered" evidence="1">
    <location>
        <begin position="121"/>
        <end position="146"/>
    </location>
</feature>